<reference evidence="12" key="1">
    <citation type="submission" date="2019-12" db="EMBL/GenBank/DDBJ databases">
        <title>Genome sequencing and annotation of Brassica cretica.</title>
        <authorList>
            <person name="Studholme D.J."/>
            <person name="Sarris P.F."/>
        </authorList>
    </citation>
    <scope>NUCLEOTIDE SEQUENCE</scope>
    <source>
        <strain evidence="12">PFS-102/07</strain>
        <tissue evidence="12">Leaf</tissue>
    </source>
</reference>
<keyword evidence="8 9" id="KW-0961">Cell wall biogenesis/degradation</keyword>
<dbReference type="AlphaFoldDB" id="A0A8S9MCS2"/>
<evidence type="ECO:0000256" key="9">
    <source>
        <dbReference type="RuleBase" id="RU361120"/>
    </source>
</evidence>
<dbReference type="GO" id="GO:0016762">
    <property type="term" value="F:xyloglucan:xyloglucosyl transferase activity"/>
    <property type="evidence" value="ECO:0007669"/>
    <property type="project" value="UniProtKB-EC"/>
</dbReference>
<keyword evidence="2 9" id="KW-0052">Apoplast</keyword>
<keyword evidence="4 9" id="KW-0808">Transferase</keyword>
<dbReference type="PANTHER" id="PTHR31062">
    <property type="entry name" value="XYLOGLUCAN ENDOTRANSGLUCOSYLASE/HYDROLASE PROTEIN 8-RELATED"/>
    <property type="match status" value="1"/>
</dbReference>
<dbReference type="InterPro" id="IPR013320">
    <property type="entry name" value="ConA-like_dom_sf"/>
</dbReference>
<dbReference type="Gene3D" id="2.60.120.200">
    <property type="match status" value="2"/>
</dbReference>
<keyword evidence="7 9" id="KW-0326">Glycosidase</keyword>
<accession>A0A8S9MCS2</accession>
<evidence type="ECO:0000313" key="12">
    <source>
        <dbReference type="EMBL" id="KAF2615741.1"/>
    </source>
</evidence>
<proteinExistence type="inferred from homology"/>
<dbReference type="GO" id="GO:0004553">
    <property type="term" value="F:hydrolase activity, hydrolyzing O-glycosyl compounds"/>
    <property type="evidence" value="ECO:0007669"/>
    <property type="project" value="InterPro"/>
</dbReference>
<keyword evidence="6 9" id="KW-0378">Hydrolase</keyword>
<evidence type="ECO:0000256" key="7">
    <source>
        <dbReference type="ARBA" id="ARBA00023295"/>
    </source>
</evidence>
<gene>
    <name evidence="12" type="ORF">F2Q70_00011181</name>
</gene>
<feature type="chain" id="PRO_5035960403" description="Xyloglucan endotransglucosylase/hydrolase" evidence="9">
    <location>
        <begin position="24"/>
        <end position="239"/>
    </location>
</feature>
<keyword evidence="1 9" id="KW-0134">Cell wall</keyword>
<keyword evidence="5 9" id="KW-0732">Signal</keyword>
<comment type="function">
    <text evidence="9">Catalyzes xyloglucan endohydrolysis (XEH) and/or endotransglycosylation (XET). Cleaves and religates xyloglucan polymers, an essential constituent of the primary cell wall, and thereby participates in cell wall construction of growing tissues.</text>
</comment>
<name>A0A8S9MCS2_BRACR</name>
<evidence type="ECO:0000256" key="8">
    <source>
        <dbReference type="ARBA" id="ARBA00023316"/>
    </source>
</evidence>
<comment type="subcellular location">
    <subcellularLocation>
        <location evidence="9">Secreted</location>
        <location evidence="9">Cell wall</location>
    </subcellularLocation>
    <subcellularLocation>
        <location evidence="9">Secreted</location>
        <location evidence="9">Extracellular space</location>
        <location evidence="9">Apoplast</location>
    </subcellularLocation>
</comment>
<feature type="signal peptide" evidence="9">
    <location>
        <begin position="1"/>
        <end position="23"/>
    </location>
</feature>
<feature type="domain" description="Xyloglucan endo-transglycosylase C-terminal" evidence="11">
    <location>
        <begin position="187"/>
        <end position="232"/>
    </location>
</feature>
<evidence type="ECO:0000256" key="1">
    <source>
        <dbReference type="ARBA" id="ARBA00022512"/>
    </source>
</evidence>
<comment type="caution">
    <text evidence="12">The sequence shown here is derived from an EMBL/GenBank/DDBJ whole genome shotgun (WGS) entry which is preliminary data.</text>
</comment>
<organism evidence="12">
    <name type="scientific">Brassica cretica</name>
    <name type="common">Mustard</name>
    <dbReference type="NCBI Taxonomy" id="69181"/>
    <lineage>
        <taxon>Eukaryota</taxon>
        <taxon>Viridiplantae</taxon>
        <taxon>Streptophyta</taxon>
        <taxon>Embryophyta</taxon>
        <taxon>Tracheophyta</taxon>
        <taxon>Spermatophyta</taxon>
        <taxon>Magnoliopsida</taxon>
        <taxon>eudicotyledons</taxon>
        <taxon>Gunneridae</taxon>
        <taxon>Pentapetalae</taxon>
        <taxon>rosids</taxon>
        <taxon>malvids</taxon>
        <taxon>Brassicales</taxon>
        <taxon>Brassicaceae</taxon>
        <taxon>Brassiceae</taxon>
        <taxon>Brassica</taxon>
    </lineage>
</organism>
<dbReference type="Pfam" id="PF06955">
    <property type="entry name" value="XET_C"/>
    <property type="match status" value="1"/>
</dbReference>
<evidence type="ECO:0000256" key="6">
    <source>
        <dbReference type="ARBA" id="ARBA00022801"/>
    </source>
</evidence>
<evidence type="ECO:0000256" key="3">
    <source>
        <dbReference type="ARBA" id="ARBA00022525"/>
    </source>
</evidence>
<dbReference type="SUPFAM" id="SSF49899">
    <property type="entry name" value="Concanavalin A-like lectins/glucanases"/>
    <property type="match status" value="1"/>
</dbReference>
<comment type="similarity">
    <text evidence="9">Belongs to the glycosyl hydrolase 16 family.</text>
</comment>
<dbReference type="EMBL" id="QGKY02000089">
    <property type="protein sequence ID" value="KAF2615741.1"/>
    <property type="molecule type" value="Genomic_DNA"/>
</dbReference>
<dbReference type="EC" id="2.4.1.207" evidence="9"/>
<evidence type="ECO:0000259" key="11">
    <source>
        <dbReference type="Pfam" id="PF06955"/>
    </source>
</evidence>
<dbReference type="InterPro" id="IPR044791">
    <property type="entry name" value="Beta-glucanase/XTH"/>
</dbReference>
<evidence type="ECO:0000256" key="2">
    <source>
        <dbReference type="ARBA" id="ARBA00022523"/>
    </source>
</evidence>
<protein>
    <recommendedName>
        <fullName evidence="9">Xyloglucan endotransglucosylase/hydrolase</fullName>
        <ecNumber evidence="9">2.4.1.207</ecNumber>
    </recommendedName>
</protein>
<dbReference type="GO" id="GO:0044042">
    <property type="term" value="P:glucan metabolic process"/>
    <property type="evidence" value="ECO:0007669"/>
    <property type="project" value="InterPro"/>
</dbReference>
<keyword evidence="3 9" id="KW-0964">Secreted</keyword>
<dbReference type="GO" id="GO:0071555">
    <property type="term" value="P:cell wall organization"/>
    <property type="evidence" value="ECO:0007669"/>
    <property type="project" value="UniProtKB-KW"/>
</dbReference>
<dbReference type="GO" id="GO:0048046">
    <property type="term" value="C:apoplast"/>
    <property type="evidence" value="ECO:0007669"/>
    <property type="project" value="UniProtKB-SubCell"/>
</dbReference>
<evidence type="ECO:0000256" key="5">
    <source>
        <dbReference type="ARBA" id="ARBA00022729"/>
    </source>
</evidence>
<evidence type="ECO:0000259" key="10">
    <source>
        <dbReference type="Pfam" id="PF00722"/>
    </source>
</evidence>
<sequence length="239" mass="27335">MKMSGSVEKILLLMGIVVLTVAARAIDEDPTGFVTWGHNYYKTWGQPALVINETSELHLTLDHKSGLGFESNSIYGSGSFNMRIKALQTMSTRVVTSFYGRKLMLPWLLSRAATVCKFYVDDTPIRAYRKNPGISYPSVQTMFMHGSVENGSIVDPKEMPYTAEFQASTIDGCVTDFFGIEKCFGPEFWWNRKENWQLSSIERKLYMNARKVYMDYDYCSDRKLYPEVPKECKSQLAKI</sequence>
<evidence type="ECO:0000256" key="4">
    <source>
        <dbReference type="ARBA" id="ARBA00022679"/>
    </source>
</evidence>
<dbReference type="InterPro" id="IPR010713">
    <property type="entry name" value="XET_C"/>
</dbReference>
<comment type="PTM">
    <text evidence="9">Contains at least one intrachain disulfide bond essential for its enzymatic activity.</text>
</comment>
<dbReference type="Pfam" id="PF00722">
    <property type="entry name" value="Glyco_hydro_16"/>
    <property type="match status" value="1"/>
</dbReference>
<dbReference type="InterPro" id="IPR000757">
    <property type="entry name" value="Beta-glucanase-like"/>
</dbReference>
<feature type="domain" description="GH16" evidence="10">
    <location>
        <begin position="38"/>
        <end position="99"/>
    </location>
</feature>